<evidence type="ECO:0000313" key="1">
    <source>
        <dbReference type="EMBL" id="JAD18727.1"/>
    </source>
</evidence>
<dbReference type="EMBL" id="GBRH01279168">
    <property type="protein sequence ID" value="JAD18727.1"/>
    <property type="molecule type" value="Transcribed_RNA"/>
</dbReference>
<proteinExistence type="predicted"/>
<sequence>MHYYLHFLSFTYYKHVVKTREIFNIWTRSCPYGRLQAATRESNIPIIILTPIRSSFILEHKYCHIVWL</sequence>
<accession>A0A0A8Y496</accession>
<dbReference type="AlphaFoldDB" id="A0A0A8Y496"/>
<reference evidence="1" key="2">
    <citation type="journal article" date="2015" name="Data Brief">
        <title>Shoot transcriptome of the giant reed, Arundo donax.</title>
        <authorList>
            <person name="Barrero R.A."/>
            <person name="Guerrero F.D."/>
            <person name="Moolhuijzen P."/>
            <person name="Goolsby J.A."/>
            <person name="Tidwell J."/>
            <person name="Bellgard S.E."/>
            <person name="Bellgard M.I."/>
        </authorList>
    </citation>
    <scope>NUCLEOTIDE SEQUENCE</scope>
    <source>
        <tissue evidence="1">Shoot tissue taken approximately 20 cm above the soil surface</tissue>
    </source>
</reference>
<reference evidence="1" key="1">
    <citation type="submission" date="2014-09" db="EMBL/GenBank/DDBJ databases">
        <authorList>
            <person name="Magalhaes I.L.F."/>
            <person name="Oliveira U."/>
            <person name="Santos F.R."/>
            <person name="Vidigal T.H.D.A."/>
            <person name="Brescovit A.D."/>
            <person name="Santos A.J."/>
        </authorList>
    </citation>
    <scope>NUCLEOTIDE SEQUENCE</scope>
    <source>
        <tissue evidence="1">Shoot tissue taken approximately 20 cm above the soil surface</tissue>
    </source>
</reference>
<organism evidence="1">
    <name type="scientific">Arundo donax</name>
    <name type="common">Giant reed</name>
    <name type="synonym">Donax arundinaceus</name>
    <dbReference type="NCBI Taxonomy" id="35708"/>
    <lineage>
        <taxon>Eukaryota</taxon>
        <taxon>Viridiplantae</taxon>
        <taxon>Streptophyta</taxon>
        <taxon>Embryophyta</taxon>
        <taxon>Tracheophyta</taxon>
        <taxon>Spermatophyta</taxon>
        <taxon>Magnoliopsida</taxon>
        <taxon>Liliopsida</taxon>
        <taxon>Poales</taxon>
        <taxon>Poaceae</taxon>
        <taxon>PACMAD clade</taxon>
        <taxon>Arundinoideae</taxon>
        <taxon>Arundineae</taxon>
        <taxon>Arundo</taxon>
    </lineage>
</organism>
<protein>
    <submittedName>
        <fullName evidence="1">Uncharacterized protein</fullName>
    </submittedName>
</protein>
<name>A0A0A8Y496_ARUDO</name>